<proteinExistence type="inferred from homology"/>
<dbReference type="InterPro" id="IPR030678">
    <property type="entry name" value="Peptide/Ni-bd"/>
</dbReference>
<evidence type="ECO:0000259" key="5">
    <source>
        <dbReference type="Pfam" id="PF00496"/>
    </source>
</evidence>
<dbReference type="EMBL" id="JBHSKX010000002">
    <property type="protein sequence ID" value="MFC5368308.1"/>
    <property type="molecule type" value="Genomic_DNA"/>
</dbReference>
<dbReference type="Gene3D" id="3.90.76.10">
    <property type="entry name" value="Dipeptide-binding Protein, Domain 1"/>
    <property type="match status" value="1"/>
</dbReference>
<dbReference type="RefSeq" id="WP_227230580.1">
    <property type="nucleotide sequence ID" value="NZ_JAJCVJ010000002.1"/>
</dbReference>
<dbReference type="Gene3D" id="3.40.190.10">
    <property type="entry name" value="Periplasmic binding protein-like II"/>
    <property type="match status" value="1"/>
</dbReference>
<comment type="caution">
    <text evidence="6">The sequence shown here is derived from an EMBL/GenBank/DDBJ whole genome shotgun (WGS) entry which is preliminary data.</text>
</comment>
<dbReference type="AlphaFoldDB" id="A0ABD5RED1"/>
<dbReference type="PANTHER" id="PTHR30290">
    <property type="entry name" value="PERIPLASMIC BINDING COMPONENT OF ABC TRANSPORTER"/>
    <property type="match status" value="1"/>
</dbReference>
<reference evidence="6 7" key="1">
    <citation type="journal article" date="2019" name="Int. J. Syst. Evol. Microbiol.">
        <title>The Global Catalogue of Microorganisms (GCM) 10K type strain sequencing project: providing services to taxonomists for standard genome sequencing and annotation.</title>
        <authorList>
            <consortium name="The Broad Institute Genomics Platform"/>
            <consortium name="The Broad Institute Genome Sequencing Center for Infectious Disease"/>
            <person name="Wu L."/>
            <person name="Ma J."/>
        </authorList>
    </citation>
    <scope>NUCLEOTIDE SEQUENCE [LARGE SCALE GENOMIC DNA]</scope>
    <source>
        <strain evidence="6 7">CGMCC 1.12237</strain>
    </source>
</reference>
<protein>
    <submittedName>
        <fullName evidence="6">ABC transporter substrate-binding protein</fullName>
    </submittedName>
</protein>
<evidence type="ECO:0000256" key="4">
    <source>
        <dbReference type="SAM" id="MobiDB-lite"/>
    </source>
</evidence>
<dbReference type="InterPro" id="IPR039424">
    <property type="entry name" value="SBP_5"/>
</dbReference>
<keyword evidence="2" id="KW-0813">Transport</keyword>
<dbReference type="PROSITE" id="PS51318">
    <property type="entry name" value="TAT"/>
    <property type="match status" value="1"/>
</dbReference>
<dbReference type="Pfam" id="PF00496">
    <property type="entry name" value="SBP_bac_5"/>
    <property type="match status" value="1"/>
</dbReference>
<dbReference type="GO" id="GO:0042597">
    <property type="term" value="C:periplasmic space"/>
    <property type="evidence" value="ECO:0007669"/>
    <property type="project" value="UniProtKB-ARBA"/>
</dbReference>
<dbReference type="InterPro" id="IPR006311">
    <property type="entry name" value="TAT_signal"/>
</dbReference>
<dbReference type="InterPro" id="IPR019546">
    <property type="entry name" value="TAT_signal_bac_arc"/>
</dbReference>
<sequence>MPSGNKPTDEEPTKLLFPKRRSFLKTLGVGGAAAGLAGCSGTQNPGEETTTGGETETDSGMTETDTGGELPSGYVAGAGTDAQSLNFLSIADVPSADRVGLTLDSAYAITTDNEVFPLWADISSDDGRVYTVELRDNLQWGADYGQMTSEDWVYMIKEVFQADDNWAGFPNQSDWQRGGEAIPVEKTGTTSFEIQLPEVDPAFPLKPIMWGAFCMPKGIIEKYRPDGDQEGLAQDEEVQTLAYSGNLGPYNFETWDRESAFVATRNEDYYMREASDVPDAWTEAPYFDSYTYQVIPEESTRLSALQTGEIDASGIPETKVSQFEGLDNVDVKVIPQAFMSSLIYNQRANGNFYEALRLKGVRQALAHAVNKQAIADNILRGYATVAHTFQPQFSDWYVDDQVTEYGVGDTYDPETARNMLENNLDSTPYSYDGDTIVDGDGDPVTLELVFAQGTETTQTTAEFIAQEYGNIGLDVEVTGVQFNTLLNKYVSNSYQGSGEPEFNAGPYNGGNRDNSVSPESWDLMTGIIFNTYPRTPSSTRDFTIKQGGINYYGYYPETDFNALFDEATTTVDEDARREVYSDIFGALSEEQPFNFLNMGVDIIGYDSRVEGPVEEFGNGWDSQIWQFAQQ</sequence>
<dbReference type="NCBIfam" id="TIGR01409">
    <property type="entry name" value="TAT_signal_seq"/>
    <property type="match status" value="1"/>
</dbReference>
<evidence type="ECO:0000313" key="7">
    <source>
        <dbReference type="Proteomes" id="UP001596201"/>
    </source>
</evidence>
<evidence type="ECO:0000256" key="3">
    <source>
        <dbReference type="ARBA" id="ARBA00022729"/>
    </source>
</evidence>
<name>A0ABD5RED1_9EURY</name>
<evidence type="ECO:0000313" key="6">
    <source>
        <dbReference type="EMBL" id="MFC5368308.1"/>
    </source>
</evidence>
<evidence type="ECO:0000256" key="2">
    <source>
        <dbReference type="ARBA" id="ARBA00022448"/>
    </source>
</evidence>
<evidence type="ECO:0000256" key="1">
    <source>
        <dbReference type="ARBA" id="ARBA00005695"/>
    </source>
</evidence>
<keyword evidence="7" id="KW-1185">Reference proteome</keyword>
<feature type="domain" description="Solute-binding protein family 5" evidence="5">
    <location>
        <begin position="123"/>
        <end position="494"/>
    </location>
</feature>
<dbReference type="PIRSF" id="PIRSF002741">
    <property type="entry name" value="MppA"/>
    <property type="match status" value="1"/>
</dbReference>
<dbReference type="PANTHER" id="PTHR30290:SF9">
    <property type="entry name" value="OLIGOPEPTIDE-BINDING PROTEIN APPA"/>
    <property type="match status" value="1"/>
</dbReference>
<gene>
    <name evidence="6" type="ORF">ACFPJ5_15370</name>
</gene>
<dbReference type="InterPro" id="IPR000914">
    <property type="entry name" value="SBP_5_dom"/>
</dbReference>
<keyword evidence="3" id="KW-0732">Signal</keyword>
<dbReference type="Gene3D" id="3.10.105.10">
    <property type="entry name" value="Dipeptide-binding Protein, Domain 3"/>
    <property type="match status" value="1"/>
</dbReference>
<accession>A0ABD5RED1</accession>
<feature type="compositionally biased region" description="Low complexity" evidence="4">
    <location>
        <begin position="46"/>
        <end position="69"/>
    </location>
</feature>
<feature type="region of interest" description="Disordered" evidence="4">
    <location>
        <begin position="35"/>
        <end position="75"/>
    </location>
</feature>
<dbReference type="SUPFAM" id="SSF53850">
    <property type="entry name" value="Periplasmic binding protein-like II"/>
    <property type="match status" value="1"/>
</dbReference>
<dbReference type="Proteomes" id="UP001596201">
    <property type="component" value="Unassembled WGS sequence"/>
</dbReference>
<organism evidence="6 7">
    <name type="scientific">Salinirubrum litoreum</name>
    <dbReference type="NCBI Taxonomy" id="1126234"/>
    <lineage>
        <taxon>Archaea</taxon>
        <taxon>Methanobacteriati</taxon>
        <taxon>Methanobacteriota</taxon>
        <taxon>Stenosarchaea group</taxon>
        <taxon>Halobacteria</taxon>
        <taxon>Halobacteriales</taxon>
        <taxon>Haloferacaceae</taxon>
        <taxon>Salinirubrum</taxon>
    </lineage>
</organism>
<dbReference type="CDD" id="cd00995">
    <property type="entry name" value="PBP2_NikA_DppA_OppA_like"/>
    <property type="match status" value="1"/>
</dbReference>
<comment type="similarity">
    <text evidence="1">Belongs to the bacterial solute-binding protein 5 family.</text>
</comment>